<feature type="compositionally biased region" description="Pro residues" evidence="5">
    <location>
        <begin position="1430"/>
        <end position="1442"/>
    </location>
</feature>
<dbReference type="PANTHER" id="PTHR45964:SF5">
    <property type="entry name" value="WSCD FAMILY MEMBER CG9164"/>
    <property type="match status" value="1"/>
</dbReference>
<keyword evidence="3" id="KW-0325">Glycoprotein</keyword>
<keyword evidence="2" id="KW-0677">Repeat</keyword>
<dbReference type="Pfam" id="PF10342">
    <property type="entry name" value="Kre9_KNH"/>
    <property type="match status" value="1"/>
</dbReference>
<evidence type="ECO:0000256" key="3">
    <source>
        <dbReference type="ARBA" id="ARBA00023180"/>
    </source>
</evidence>
<keyword evidence="4" id="KW-0245">EGF-like domain</keyword>
<sequence>MWGIIPWSIRPEVSLILSTSFSSHANCRFDFELGYSIRLGFLLKPIKIPFGPFDNWQFTLGRPLLPFEMSFTILSKRRLPGSWASGCLVYRGGMEERAEWQVSEWGPCSANCGGGVSIRDVTCVRIATGQSTDDFRCPDTRPESSALCNQQDCGAARCPDDCTLDLLLNDVCDQACNVQSCNFDNGKCNDFQAELNACTSFSNCIDCLTSDNSCGWCASSATCAPGTHSGPFYAGACLSGDWDVLKCVDDEPRLLLTAPDSQKFYTGGTCQIKWTGGNEQGQVSLYIRKGNDGDLFHGRGLPENDIPSSPGSFTWNIPNGFSSGTYRIYIFSSTDRTNFAWSHQAFSIVNREVDFYQWQTSSWGPCSQACGFGTKERSVYCINAFTSQEADPGFCNTYTKPSTSQTCNTHGCQDSCPSDSCGCIAQPSYNEGYLCGFQANGFTYGCDTVDTGYQECCRDKGSICDDGCVGKAEWVKKDPKAPCSKECGGGTQKFYFKCEGYWDQATCDDPNVNVNCDEAVTCVDTFCGEDPSDTDFECNTHPCLTYTWSVSEWTACTRECGPEGVQSRSVDCMQEPTDVSDASIVDDDNCGSNKPATQQSCNTNVECWSVPIRLGSPKPGRAFLSGSGVVVIAWEGCRVHSEAALFYAQRVSHSLSGGSDFLGCFEESSCGSVYERAFTFIASSDTMTPSYCIQAALSQGFSFAALQNGNECFGGNDTSAYNITSLACDVTCSGDTAESCGGGCANAIYKAVEGGTHQWQPISTMPARAPLFVGCFEEPDCFGDRPFEKLFEDDYSLTPELCITAAARAGLMYAAVQYGRECAGGNDYTPYIKVPDTECGKACSGDQDIACGGGCRNDIYETGVHLVGCFEEPDWPDCGLTDERPLTFLDSSDDSMTPRYCIQLAAQAGFAYAAVQYGRECFGGDSLAEYVTPSNYCDMPCTGDSQETCGGGCTNRIYATGGDVNKKSIWAIPENMTSGLYRLNATCDDEVLNTIATDGRFSIQSKGLLSITLFPCAASNAFGTASELQVKLLGTHGAAEKITLAILSNSGGKPGTQKALGVMQWEVEALDVGDILEVKLAVPSAKEEACAKSILLSFSRSIYEVGFPEVLPGGSRQEITRRTCEQYSSSCYECSNQEGCGYCHQTRKCMPLYGGDATGPATGWCPESEWASAPDVCKDECTKHRMCSTCMQAEGCGWCSEDCLCKAVNLNDDQPHVGSCSSPNWVPSIPLGERCSDAQQGEECPLSFIAANASASLKYEPNGDPLVLLSAAGSTTCTTCSAINCGENGYCEAFRNEAYCVCVNGWSGLNCETPPSACYGISCQGKGVCVASSKGVGQCVCPPSSEECKQAQTAQELTKVEEPQSVQQSCYSWLVSSVPNEGNVTIAETSAFDTSAKGAWKSGLYKFSLTIVNNAGETASAEVALEVSHPSPPPSPSPPPRK</sequence>
<dbReference type="InterPro" id="IPR000884">
    <property type="entry name" value="TSP1_rpt"/>
</dbReference>
<dbReference type="InterPro" id="IPR002889">
    <property type="entry name" value="WSC_carb-bd"/>
</dbReference>
<feature type="region of interest" description="Disordered" evidence="5">
    <location>
        <begin position="1423"/>
        <end position="1442"/>
    </location>
</feature>
<name>A0ABQ7G4V0_DUNSA</name>
<protein>
    <submittedName>
        <fullName evidence="8">Uncharacterized protein</fullName>
    </submittedName>
</protein>
<evidence type="ECO:0000256" key="1">
    <source>
        <dbReference type="ARBA" id="ARBA00022729"/>
    </source>
</evidence>
<dbReference type="InterPro" id="IPR036383">
    <property type="entry name" value="TSP1_rpt_sf"/>
</dbReference>
<feature type="domain" description="WSC" evidence="7">
    <location>
        <begin position="769"/>
        <end position="862"/>
    </location>
</feature>
<accession>A0ABQ7G4V0</accession>
<dbReference type="InterPro" id="IPR051589">
    <property type="entry name" value="Sialate-O-sulfotransferase"/>
</dbReference>
<dbReference type="PANTHER" id="PTHR45964">
    <property type="entry name" value="WSCD FAMILY MEMBER CG9164"/>
    <property type="match status" value="1"/>
</dbReference>
<dbReference type="Pfam" id="PF19030">
    <property type="entry name" value="TSP1_ADAMTS"/>
    <property type="match status" value="3"/>
</dbReference>
<gene>
    <name evidence="8" type="ORF">DUNSADRAFT_15833</name>
</gene>
<keyword evidence="4" id="KW-1015">Disulfide bond</keyword>
<feature type="domain" description="WSC" evidence="7">
    <location>
        <begin position="863"/>
        <end position="961"/>
    </location>
</feature>
<dbReference type="PROSITE" id="PS50092">
    <property type="entry name" value="TSP1"/>
    <property type="match status" value="3"/>
</dbReference>
<keyword evidence="1" id="KW-0732">Signal</keyword>
<evidence type="ECO:0000313" key="9">
    <source>
        <dbReference type="Proteomes" id="UP000815325"/>
    </source>
</evidence>
<reference evidence="8" key="1">
    <citation type="submission" date="2017-08" db="EMBL/GenBank/DDBJ databases">
        <authorList>
            <person name="Polle J.E."/>
            <person name="Barry K."/>
            <person name="Cushman J."/>
            <person name="Schmutz J."/>
            <person name="Tran D."/>
            <person name="Hathwaick L.T."/>
            <person name="Yim W.C."/>
            <person name="Jenkins J."/>
            <person name="Mckie-Krisberg Z.M."/>
            <person name="Prochnik S."/>
            <person name="Lindquist E."/>
            <person name="Dockter R.B."/>
            <person name="Adam C."/>
            <person name="Molina H."/>
            <person name="Bunkerborg J."/>
            <person name="Jin E."/>
            <person name="Buchheim M."/>
            <person name="Magnuson J."/>
        </authorList>
    </citation>
    <scope>NUCLEOTIDE SEQUENCE</scope>
    <source>
        <strain evidence="8">CCAP 19/18</strain>
    </source>
</reference>
<dbReference type="EMBL" id="MU070135">
    <property type="protein sequence ID" value="KAF5829614.1"/>
    <property type="molecule type" value="Genomic_DNA"/>
</dbReference>
<keyword evidence="9" id="KW-1185">Reference proteome</keyword>
<dbReference type="PROSITE" id="PS01186">
    <property type="entry name" value="EGF_2"/>
    <property type="match status" value="1"/>
</dbReference>
<evidence type="ECO:0000256" key="4">
    <source>
        <dbReference type="PROSITE-ProRule" id="PRU00076"/>
    </source>
</evidence>
<dbReference type="Gene3D" id="2.20.100.10">
    <property type="entry name" value="Thrombospondin type-1 (TSP1) repeat"/>
    <property type="match status" value="3"/>
</dbReference>
<feature type="domain" description="EGF-like" evidence="6">
    <location>
        <begin position="1278"/>
        <end position="1312"/>
    </location>
</feature>
<dbReference type="Pfam" id="PF01822">
    <property type="entry name" value="WSC"/>
    <property type="match status" value="3"/>
</dbReference>
<evidence type="ECO:0000256" key="2">
    <source>
        <dbReference type="ARBA" id="ARBA00022737"/>
    </source>
</evidence>
<organism evidence="8 9">
    <name type="scientific">Dunaliella salina</name>
    <name type="common">Green alga</name>
    <name type="synonym">Protococcus salinus</name>
    <dbReference type="NCBI Taxonomy" id="3046"/>
    <lineage>
        <taxon>Eukaryota</taxon>
        <taxon>Viridiplantae</taxon>
        <taxon>Chlorophyta</taxon>
        <taxon>core chlorophytes</taxon>
        <taxon>Chlorophyceae</taxon>
        <taxon>CS clade</taxon>
        <taxon>Chlamydomonadales</taxon>
        <taxon>Dunaliellaceae</taxon>
        <taxon>Dunaliella</taxon>
    </lineage>
</organism>
<feature type="disulfide bond" evidence="4">
    <location>
        <begin position="1302"/>
        <end position="1311"/>
    </location>
</feature>
<proteinExistence type="predicted"/>
<dbReference type="SMART" id="SM00209">
    <property type="entry name" value="TSP1"/>
    <property type="match status" value="3"/>
</dbReference>
<dbReference type="PROSITE" id="PS51212">
    <property type="entry name" value="WSC"/>
    <property type="match status" value="3"/>
</dbReference>
<evidence type="ECO:0000313" key="8">
    <source>
        <dbReference type="EMBL" id="KAF5829614.1"/>
    </source>
</evidence>
<comment type="caution">
    <text evidence="8">The sequence shown here is derived from an EMBL/GenBank/DDBJ whole genome shotgun (WGS) entry which is preliminary data.</text>
</comment>
<feature type="domain" description="WSC" evidence="7">
    <location>
        <begin position="658"/>
        <end position="752"/>
    </location>
</feature>
<evidence type="ECO:0000256" key="5">
    <source>
        <dbReference type="SAM" id="MobiDB-lite"/>
    </source>
</evidence>
<dbReference type="SMART" id="SM00321">
    <property type="entry name" value="WSC"/>
    <property type="match status" value="3"/>
</dbReference>
<dbReference type="PROSITE" id="PS50026">
    <property type="entry name" value="EGF_3"/>
    <property type="match status" value="1"/>
</dbReference>
<dbReference type="PROSITE" id="PS00022">
    <property type="entry name" value="EGF_1"/>
    <property type="match status" value="1"/>
</dbReference>
<evidence type="ECO:0000259" key="7">
    <source>
        <dbReference type="PROSITE" id="PS51212"/>
    </source>
</evidence>
<dbReference type="SUPFAM" id="SSF82895">
    <property type="entry name" value="TSP-1 type 1 repeat"/>
    <property type="match status" value="3"/>
</dbReference>
<evidence type="ECO:0000259" key="6">
    <source>
        <dbReference type="PROSITE" id="PS50026"/>
    </source>
</evidence>
<dbReference type="InterPro" id="IPR016201">
    <property type="entry name" value="PSI"/>
</dbReference>
<dbReference type="InterPro" id="IPR000742">
    <property type="entry name" value="EGF"/>
</dbReference>
<dbReference type="SMART" id="SM00423">
    <property type="entry name" value="PSI"/>
    <property type="match status" value="3"/>
</dbReference>
<comment type="caution">
    <text evidence="4">Lacks conserved residue(s) required for the propagation of feature annotation.</text>
</comment>
<dbReference type="Proteomes" id="UP000815325">
    <property type="component" value="Unassembled WGS sequence"/>
</dbReference>
<dbReference type="InterPro" id="IPR018466">
    <property type="entry name" value="Kre9/Knh1-like_N"/>
</dbReference>